<dbReference type="InterPro" id="IPR045330">
    <property type="entry name" value="TRM3/TARBP1"/>
</dbReference>
<sequence length="249" mass="28081">MLLLRSQFVQMFGTLMLPMTLEKKLCPSMMTLEELPKWLDWAKKEAPFLEQLGQIAFLSNLASIAKQQSFGRAGLMSLAECIASAANDCQTEWREDAGPNIVQEESASESVSHNDKTVLLDALRFVVECGKQHFNPNYRLRVCERVLEAAASMVCTFNVPLEIPEKRIRMVIGRWFQNFIMLLRASARFQMLIEKQVAWSGINGLDELEFVSLWCILLCLLMAVQLASSKALGSCIIVPLYPISCYGSF</sequence>
<gene>
    <name evidence="1" type="ORF">CK203_101812</name>
</gene>
<accession>A0A438ETB0</accession>
<name>A0A438ETB0_VITVI</name>
<proteinExistence type="predicted"/>
<organism evidence="1 2">
    <name type="scientific">Vitis vinifera</name>
    <name type="common">Grape</name>
    <dbReference type="NCBI Taxonomy" id="29760"/>
    <lineage>
        <taxon>Eukaryota</taxon>
        <taxon>Viridiplantae</taxon>
        <taxon>Streptophyta</taxon>
        <taxon>Embryophyta</taxon>
        <taxon>Tracheophyta</taxon>
        <taxon>Spermatophyta</taxon>
        <taxon>Magnoliopsida</taxon>
        <taxon>eudicotyledons</taxon>
        <taxon>Gunneridae</taxon>
        <taxon>Pentapetalae</taxon>
        <taxon>rosids</taxon>
        <taxon>Vitales</taxon>
        <taxon>Vitaceae</taxon>
        <taxon>Viteae</taxon>
        <taxon>Vitis</taxon>
    </lineage>
</organism>
<evidence type="ECO:0000313" key="2">
    <source>
        <dbReference type="Proteomes" id="UP000288805"/>
    </source>
</evidence>
<protein>
    <submittedName>
        <fullName evidence="1">Uncharacterized protein</fullName>
    </submittedName>
</protein>
<dbReference type="PANTHER" id="PTHR12029:SF11">
    <property type="entry name" value="METHYLTRANSFERASE TARBP1-RELATED"/>
    <property type="match status" value="1"/>
</dbReference>
<dbReference type="Proteomes" id="UP000288805">
    <property type="component" value="Unassembled WGS sequence"/>
</dbReference>
<reference evidence="1 2" key="1">
    <citation type="journal article" date="2018" name="PLoS Genet.">
        <title>Population sequencing reveals clonal diversity and ancestral inbreeding in the grapevine cultivar Chardonnay.</title>
        <authorList>
            <person name="Roach M.J."/>
            <person name="Johnson D.L."/>
            <person name="Bohlmann J."/>
            <person name="van Vuuren H.J."/>
            <person name="Jones S.J."/>
            <person name="Pretorius I.S."/>
            <person name="Schmidt S.A."/>
            <person name="Borneman A.R."/>
        </authorList>
    </citation>
    <scope>NUCLEOTIDE SEQUENCE [LARGE SCALE GENOMIC DNA]</scope>
    <source>
        <strain evidence="2">cv. Chardonnay</strain>
        <tissue evidence="1">Leaf</tissue>
    </source>
</reference>
<evidence type="ECO:0000313" key="1">
    <source>
        <dbReference type="EMBL" id="RVW50852.1"/>
    </source>
</evidence>
<dbReference type="PANTHER" id="PTHR12029">
    <property type="entry name" value="RNA METHYLTRANSFERASE"/>
    <property type="match status" value="1"/>
</dbReference>
<dbReference type="EMBL" id="QGNW01001191">
    <property type="protein sequence ID" value="RVW50852.1"/>
    <property type="molecule type" value="Genomic_DNA"/>
</dbReference>
<comment type="caution">
    <text evidence="1">The sequence shown here is derived from an EMBL/GenBank/DDBJ whole genome shotgun (WGS) entry which is preliminary data.</text>
</comment>
<dbReference type="AlphaFoldDB" id="A0A438ETB0"/>